<evidence type="ECO:0000313" key="6">
    <source>
        <dbReference type="EMBL" id="CAG8507578.1"/>
    </source>
</evidence>
<comment type="caution">
    <text evidence="6">The sequence shown here is derived from an EMBL/GenBank/DDBJ whole genome shotgun (WGS) entry which is preliminary data.</text>
</comment>
<evidence type="ECO:0000256" key="2">
    <source>
        <dbReference type="ARBA" id="ARBA00022884"/>
    </source>
</evidence>
<evidence type="ECO:0000259" key="5">
    <source>
        <dbReference type="PROSITE" id="PS50102"/>
    </source>
</evidence>
<dbReference type="CDD" id="cd12577">
    <property type="entry name" value="RRM1_Hrp1p"/>
    <property type="match status" value="1"/>
</dbReference>
<keyword evidence="2 3" id="KW-0694">RNA-binding</keyword>
<feature type="compositionally biased region" description="Basic and acidic residues" evidence="4">
    <location>
        <begin position="12"/>
        <end position="29"/>
    </location>
</feature>
<keyword evidence="7" id="KW-1185">Reference proteome</keyword>
<feature type="domain" description="RRM" evidence="5">
    <location>
        <begin position="47"/>
        <end position="129"/>
    </location>
</feature>
<feature type="compositionally biased region" description="Polar residues" evidence="4">
    <location>
        <begin position="414"/>
        <end position="449"/>
    </location>
</feature>
<dbReference type="Gene3D" id="3.30.70.330">
    <property type="match status" value="2"/>
</dbReference>
<evidence type="ECO:0000256" key="1">
    <source>
        <dbReference type="ARBA" id="ARBA00022737"/>
    </source>
</evidence>
<dbReference type="CDD" id="cd12330">
    <property type="entry name" value="RRM2_Hrp1p"/>
    <property type="match status" value="1"/>
</dbReference>
<organism evidence="6 7">
    <name type="scientific">Ambispora gerdemannii</name>
    <dbReference type="NCBI Taxonomy" id="144530"/>
    <lineage>
        <taxon>Eukaryota</taxon>
        <taxon>Fungi</taxon>
        <taxon>Fungi incertae sedis</taxon>
        <taxon>Mucoromycota</taxon>
        <taxon>Glomeromycotina</taxon>
        <taxon>Glomeromycetes</taxon>
        <taxon>Archaeosporales</taxon>
        <taxon>Ambisporaceae</taxon>
        <taxon>Ambispora</taxon>
    </lineage>
</organism>
<dbReference type="EMBL" id="CAJVPL010000536">
    <property type="protein sequence ID" value="CAG8507578.1"/>
    <property type="molecule type" value="Genomic_DNA"/>
</dbReference>
<feature type="domain" description="RRM" evidence="5">
    <location>
        <begin position="131"/>
        <end position="208"/>
    </location>
</feature>
<dbReference type="PANTHER" id="PTHR48032">
    <property type="entry name" value="RNA-BINDING PROTEIN MUSASHI HOMOLOG RBP6"/>
    <property type="match status" value="1"/>
</dbReference>
<dbReference type="InterPro" id="IPR000504">
    <property type="entry name" value="RRM_dom"/>
</dbReference>
<feature type="region of interest" description="Disordered" evidence="4">
    <location>
        <begin position="220"/>
        <end position="239"/>
    </location>
</feature>
<feature type="compositionally biased region" description="Basic and acidic residues" evidence="4">
    <location>
        <begin position="391"/>
        <end position="407"/>
    </location>
</feature>
<dbReference type="Proteomes" id="UP000789831">
    <property type="component" value="Unassembled WGS sequence"/>
</dbReference>
<dbReference type="AlphaFoldDB" id="A0A9N8ZUE7"/>
<evidence type="ECO:0000256" key="3">
    <source>
        <dbReference type="PROSITE-ProRule" id="PRU00176"/>
    </source>
</evidence>
<dbReference type="Pfam" id="PF00076">
    <property type="entry name" value="RRM_1"/>
    <property type="match status" value="2"/>
</dbReference>
<dbReference type="InterPro" id="IPR012677">
    <property type="entry name" value="Nucleotide-bd_a/b_plait_sf"/>
</dbReference>
<dbReference type="GO" id="GO:0006417">
    <property type="term" value="P:regulation of translation"/>
    <property type="evidence" value="ECO:0007669"/>
    <property type="project" value="TreeGrafter"/>
</dbReference>
<dbReference type="InterPro" id="IPR035979">
    <property type="entry name" value="RBD_domain_sf"/>
</dbReference>
<evidence type="ECO:0000256" key="4">
    <source>
        <dbReference type="SAM" id="MobiDB-lite"/>
    </source>
</evidence>
<feature type="compositionally biased region" description="Gly residues" evidence="4">
    <location>
        <begin position="355"/>
        <end position="372"/>
    </location>
</feature>
<dbReference type="GO" id="GO:0003729">
    <property type="term" value="F:mRNA binding"/>
    <property type="evidence" value="ECO:0007669"/>
    <property type="project" value="TreeGrafter"/>
</dbReference>
<keyword evidence="1" id="KW-0677">Repeat</keyword>
<name>A0A9N8ZUE7_9GLOM</name>
<protein>
    <submittedName>
        <fullName evidence="6">4249_t:CDS:1</fullName>
    </submittedName>
</protein>
<gene>
    <name evidence="6" type="ORF">AGERDE_LOCUS4572</name>
</gene>
<dbReference type="InterPro" id="IPR034156">
    <property type="entry name" value="Hrp1_RRM1"/>
</dbReference>
<feature type="region of interest" description="Disordered" evidence="4">
    <location>
        <begin position="355"/>
        <end position="458"/>
    </location>
</feature>
<dbReference type="SMART" id="SM00360">
    <property type="entry name" value="RRM"/>
    <property type="match status" value="2"/>
</dbReference>
<dbReference type="OrthoDB" id="1875751at2759"/>
<dbReference type="FunFam" id="3.30.70.330:FF:000025">
    <property type="entry name" value="RNA-binding protein Musashi homolog 2 isoform X1"/>
    <property type="match status" value="1"/>
</dbReference>
<reference evidence="6" key="1">
    <citation type="submission" date="2021-06" db="EMBL/GenBank/DDBJ databases">
        <authorList>
            <person name="Kallberg Y."/>
            <person name="Tangrot J."/>
            <person name="Rosling A."/>
        </authorList>
    </citation>
    <scope>NUCLEOTIDE SEQUENCE</scope>
    <source>
        <strain evidence="6">MT106</strain>
    </source>
</reference>
<dbReference type="PANTHER" id="PTHR48032:SF6">
    <property type="entry name" value="RNA-BINDING (RRM_RBD_RNP MOTIFS) FAMILY PROTEIN"/>
    <property type="match status" value="1"/>
</dbReference>
<feature type="compositionally biased region" description="Low complexity" evidence="4">
    <location>
        <begin position="220"/>
        <end position="237"/>
    </location>
</feature>
<feature type="region of interest" description="Disordered" evidence="4">
    <location>
        <begin position="1"/>
        <end position="29"/>
    </location>
</feature>
<feature type="compositionally biased region" description="Low complexity" evidence="4">
    <location>
        <begin position="1"/>
        <end position="11"/>
    </location>
</feature>
<evidence type="ECO:0000313" key="7">
    <source>
        <dbReference type="Proteomes" id="UP000789831"/>
    </source>
</evidence>
<sequence>MAANSASSRQSSDSKIHSVDDQRRSEDGDLKLYDNKKDYKASIHEEGKMFIGGLNWETTDDSLKSHFSQFGEVTDVIVMRDPNTGRSRGFGFLTFVDPSVVNTVLVKEHQLDGKIIDPKRAIPREEQEKTEKIFVGGIAPEVTEEEFKEFFTQFGNVIDATLMVDRETGRPRGFGFITFDSSEPVEKAMARDDLEIQNKPVEVKRAMPKHKSQRMQLYNQPSFSGSSGPQASAAALSVMPPSAGSTSRYGQSYGAAAGKDGGMGYSGMGYTAGSYPNYAGYGQYSGYNYPSNYPAGYSGYNAMTQAAYYSRQVKKISYANSYGQYGGGGYGSSSSGSRGGGSYNQWYRGSDTGYGSGGASSTGGASPLGGGPSSSASRIVGGSGSYHRGSPSRDADGGYGSRGDHHYQGPTLYNRGSSRTSGPVRSSYSSGMQSNNNGGPLHSSAQVRGQHNYHPYAR</sequence>
<proteinExistence type="predicted"/>
<dbReference type="SUPFAM" id="SSF54928">
    <property type="entry name" value="RNA-binding domain, RBD"/>
    <property type="match status" value="2"/>
</dbReference>
<dbReference type="PROSITE" id="PS50102">
    <property type="entry name" value="RRM"/>
    <property type="match status" value="2"/>
</dbReference>
<accession>A0A9N8ZUE7</accession>